<organism evidence="1 2">
    <name type="scientific">Micromonospora rhizosphaerae</name>
    <dbReference type="NCBI Taxonomy" id="568872"/>
    <lineage>
        <taxon>Bacteria</taxon>
        <taxon>Bacillati</taxon>
        <taxon>Actinomycetota</taxon>
        <taxon>Actinomycetes</taxon>
        <taxon>Micromonosporales</taxon>
        <taxon>Micromonosporaceae</taxon>
        <taxon>Micromonospora</taxon>
    </lineage>
</organism>
<dbReference type="Proteomes" id="UP000199413">
    <property type="component" value="Unassembled WGS sequence"/>
</dbReference>
<evidence type="ECO:0000313" key="1">
    <source>
        <dbReference type="EMBL" id="SCL26551.1"/>
    </source>
</evidence>
<accession>A0A1C6SB34</accession>
<keyword evidence="2" id="KW-1185">Reference proteome</keyword>
<dbReference type="AlphaFoldDB" id="A0A1C6SB34"/>
<protein>
    <submittedName>
        <fullName evidence="1">Uncharacterized protein</fullName>
    </submittedName>
</protein>
<name>A0A1C6SB34_9ACTN</name>
<proteinExistence type="predicted"/>
<reference evidence="2" key="1">
    <citation type="submission" date="2016-06" db="EMBL/GenBank/DDBJ databases">
        <authorList>
            <person name="Varghese N."/>
            <person name="Submissions Spin"/>
        </authorList>
    </citation>
    <scope>NUCLEOTIDE SEQUENCE [LARGE SCALE GENOMIC DNA]</scope>
    <source>
        <strain evidence="2">DSM 45431</strain>
    </source>
</reference>
<evidence type="ECO:0000313" key="2">
    <source>
        <dbReference type="Proteomes" id="UP000199413"/>
    </source>
</evidence>
<sequence length="54" mass="5893">MGYPFELAYSSRYSPYSSSYSPASSGRGLRISLMGFHASIKMAQTVWAARKAAP</sequence>
<gene>
    <name evidence="1" type="ORF">GA0070624_3329</name>
</gene>
<dbReference type="EMBL" id="FMHV01000002">
    <property type="protein sequence ID" value="SCL26551.1"/>
    <property type="molecule type" value="Genomic_DNA"/>
</dbReference>